<organism evidence="3 4">
    <name type="scientific">Novosphingobium beihaiensis</name>
    <dbReference type="NCBI Taxonomy" id="2930389"/>
    <lineage>
        <taxon>Bacteria</taxon>
        <taxon>Pseudomonadati</taxon>
        <taxon>Pseudomonadota</taxon>
        <taxon>Alphaproteobacteria</taxon>
        <taxon>Sphingomonadales</taxon>
        <taxon>Sphingomonadaceae</taxon>
        <taxon>Novosphingobium</taxon>
    </lineage>
</organism>
<dbReference type="InterPro" id="IPR011493">
    <property type="entry name" value="GLUG"/>
</dbReference>
<evidence type="ECO:0000259" key="2">
    <source>
        <dbReference type="SMART" id="SM00912"/>
    </source>
</evidence>
<feature type="domain" description="Filamentous haemagglutinin FhaB/tRNA nuclease CdiA-like TPS" evidence="2">
    <location>
        <begin position="25"/>
        <end position="136"/>
    </location>
</feature>
<dbReference type="InterPro" id="IPR008638">
    <property type="entry name" value="FhaB/CdiA-like_TPS"/>
</dbReference>
<dbReference type="PROSITE" id="PS51257">
    <property type="entry name" value="PROKAR_LIPOPROTEIN"/>
    <property type="match status" value="1"/>
</dbReference>
<feature type="chain" id="PRO_5047332062" evidence="1">
    <location>
        <begin position="25"/>
        <end position="2515"/>
    </location>
</feature>
<keyword evidence="4" id="KW-1185">Reference proteome</keyword>
<dbReference type="EMBL" id="JALHLG010000029">
    <property type="protein sequence ID" value="MCJ2188303.1"/>
    <property type="molecule type" value="Genomic_DNA"/>
</dbReference>
<dbReference type="Gene3D" id="2.160.20.110">
    <property type="match status" value="3"/>
</dbReference>
<dbReference type="NCBIfam" id="TIGR01901">
    <property type="entry name" value="adhes_NPXG"/>
    <property type="match status" value="1"/>
</dbReference>
<dbReference type="InterPro" id="IPR012334">
    <property type="entry name" value="Pectin_lyas_fold"/>
</dbReference>
<evidence type="ECO:0000313" key="4">
    <source>
        <dbReference type="Proteomes" id="UP001202281"/>
    </source>
</evidence>
<gene>
    <name evidence="3" type="ORF">MTR66_15960</name>
</gene>
<accession>A0ABT0BTL3</accession>
<proteinExistence type="predicted"/>
<keyword evidence="1" id="KW-0732">Signal</keyword>
<dbReference type="Pfam" id="PF05860">
    <property type="entry name" value="TPS"/>
    <property type="match status" value="1"/>
</dbReference>
<dbReference type="SMART" id="SM00912">
    <property type="entry name" value="Haemagg_act"/>
    <property type="match status" value="1"/>
</dbReference>
<dbReference type="Proteomes" id="UP001202281">
    <property type="component" value="Unassembled WGS sequence"/>
</dbReference>
<dbReference type="Pfam" id="PF18657">
    <property type="entry name" value="YDG"/>
    <property type="match status" value="9"/>
</dbReference>
<evidence type="ECO:0000256" key="1">
    <source>
        <dbReference type="SAM" id="SignalP"/>
    </source>
</evidence>
<sequence length="2515" mass="242845">MKHVKRLGIALLSSTACVPMPAFAGDSLPSGGTVVAGSATIRTGATNVTVSQSSKAAIVNWNSFSVGAGNSVTIDNGSGATLSRVTGSRASRIDGAVSATGSFYLVNPSGVVIGSGGKVVTGGDFVATTQDVSDKGFLSGGPMVFAGGSLASIINNGTITSAQGDVALIARRVENAGTISAGKGTVGLAAGYDVLMSDDAGGNGTISVRIGGSDTGVVNAGTVRAAQVEMRANGGNVYALAGNTDAVIKATGVASSGGRIFLTAGDQGTVQSSAALAATAGEAGGHITVTGGSVDLAGTLDVSATGPGAAGGTVSAVAAGSLSFSGAIAARGGAGGSGGSVETSGAALSIADTARVSTLSDNGTAGTWLIDPNDLTIAASGGDITGATIAANLAGGNVVLSSNDGAVSGNGDIFVNDAISWSANTTLTLNAVRNIEINADITASGASAGLALTYGGNYSFANGGRVTLSGASATFAAGGTSYTLIHDAAALQNITGGGNYALAGDIDASGTSAWHSGAGFAPIGGFSGTLIGLNHAIDGLTINRTGDGAVGMFSSTSGGFRDFTLSNVSILSGGNAGALAYRFNAGSGISNVHVTGSVTSVGGGGQVGGLVGWADQIPISGSSSAATVTGFGEVGGLVGRLRAGVIANSYATGAVTGTTDYVGGLVGSTYQGGTLTNVYASGAVSGTTNVGGLVGGAAFAGAVTASNAYWDTDSTGQSTSFAGTGISNANAYTQAAYSGFDFTNTWVMTEGATRPMLRNEYAKVIFTPHALQLMSLDVSASYRLGADLDLTSAFTASGGYYGDVWGSAGFDPVGKFPGLADGPFTGIFDGQGHTVAGLMVNGGPSYNAGLFGYVSGTVSDVGLVGGSVTGGAINGALVGSLAASGVVTRSYATAAVTSGGNFIGGLVGHNFGTISYSYASGTVATVDPWSGGFIGGLVGQNSGTVSYSYASGKVSASASWAGGFVGSNSGTIFDSYATGEVSATSGSRGGFAGGNLGTLNHVYSTGRVPGFSTDVGLTSYNTGTITESYWDTETSGIILGFYGTGLTTAQLQGTLPTGFSGSVWGTDTHLYPYFGWQYATTPVAVSGFAYSDAGTFKLPGASVTAITTGTAIGSASTGANGYYYILAKSGSIASTGVLSYLDGATAKGAGFADVTGVNGIQNLDIYGSALRLTTGQSTLSGTRSNYTATLGSYSDTDLSSFLSSNSFNSLTTAAGYGVYLNAASGYSLDTTLTSAGLLSLTSGGTFGVNGAVELGAAGALSVNGPVSWSDTSALTLSTSAGGDITLGGAITGTSGALTIMGSGTVGSSSAVDAGTFVMNSGTWRQIASSLPSFHAGDFRMNASATFLRATGGDGSASTPYQIADIYGVQGMTSNSLAASHFALAQDIGASGTASWNSGAGFLSIGSSGTPFTGSLAGQGHTIANLAIARSATDYVGLFGLIGTGGSVSNLGLSGVSVTGRGSVGALAGENLGTVSAVYSTGSVTGSGTGSGGLVGYNNGGTISQSFSQASVNGGGASTGGLVGANAGAGHIDNSYASGSVTGNTGSATVLGGLIGYNNGAATVTNSYASGAVSSANASAVIGGLIGQIGTGTVTGSFWNTASSGLAAGVGSGSSSGITGLDATGMTALANFTGAGWSIDDSGGTSSVWRIYGGHTAPLLRWGLASVTVTADNASKTYDGSAYTGFTYTPSDSGASLLGTLGSDLTSANAGTYSIKNGLYSDQFGYDIMAVAGTLTIGKAALTLSAVTDSKTYDGTASSSGTVTVSGLVGSDTISGLTQSFDTKNAGARLLSVDSGYTLNDGNSGGNYTVTANTAAGSIGAYTLTAGLTGTVTKTYDGTTSATLAGGNYTLSPGIAGDDVVLNYATGGSYGDKNAGTGKTVSVSGLTLTGGDAGNYVLASTALSDTIGTIGKAALTLSAVTGSKTYDGTASSSGTVTVSGLVGSDTISGLTQSFDTKNAGARVLSVDGGYTLNDGNSGGNYTVTANTAAGSIGAYTLTAGLTGTVTKTYDGTTSATLASGNYTLSPGIAGDDVVLNYATGGSYGDKNAGTGKTVSVSGLTLTGGDAGNYVLASTALSDTIGTIGKAALTASVSAHDKTYDGTTAATGSVTGLTGVISGDSVSASGSGTFVFSDKNVGTNKSVTVSGLSLSGADAGNYTLSSTGSSTASIGAYTLTAGLTGTVAKTYDGTTSATLASGNYTLSPGIAGDDIVLNYAASGSYGDKNAGTGKTVSVSGLTLTGSDAGNYVLASTALSDTIGTIGKAALTLSAVTDSKTYDGTASSSGTVTVSGLVGSDTISGLTQSFDTKNAGARLLSVDSGYTLNDGNSGGNYTVTANTAAGSIGAYTLTAGLTGTVTKTYDGTTSATLASGNYTLSPGIAGDDVVLNYATGGSYGDKNAGTGKTVSVSGLTLTGGDAGNYVLASTALSDTIGTIGKAALTASVSAHDKTYDGTTAATGSVTGLTGVISGDSVSASGSGTFVFSDKNVGTNKSVTVSGLSLSGADAGNYTLSSTGSST</sequence>
<dbReference type="InterPro" id="IPR011050">
    <property type="entry name" value="Pectin_lyase_fold/virulence"/>
</dbReference>
<comment type="caution">
    <text evidence="3">The sequence shown here is derived from an EMBL/GenBank/DDBJ whole genome shotgun (WGS) entry which is preliminary data.</text>
</comment>
<dbReference type="Pfam" id="PF07581">
    <property type="entry name" value="Glug"/>
    <property type="match status" value="1"/>
</dbReference>
<protein>
    <submittedName>
        <fullName evidence="3">YDG domain-containing protein</fullName>
    </submittedName>
</protein>
<dbReference type="Gene3D" id="2.160.20.10">
    <property type="entry name" value="Single-stranded right-handed beta-helix, Pectin lyase-like"/>
    <property type="match status" value="1"/>
</dbReference>
<dbReference type="InterPro" id="IPR041248">
    <property type="entry name" value="YDG"/>
</dbReference>
<reference evidence="3 4" key="1">
    <citation type="submission" date="2022-04" db="EMBL/GenBank/DDBJ databases">
        <title>Identification of a novel bacterium isolated from mangrove sediments.</title>
        <authorList>
            <person name="Pan X."/>
        </authorList>
    </citation>
    <scope>NUCLEOTIDE SEQUENCE [LARGE SCALE GENOMIC DNA]</scope>
    <source>
        <strain evidence="3 4">B2638</strain>
    </source>
</reference>
<feature type="non-terminal residue" evidence="3">
    <location>
        <position position="2515"/>
    </location>
</feature>
<evidence type="ECO:0000313" key="3">
    <source>
        <dbReference type="EMBL" id="MCJ2188303.1"/>
    </source>
</evidence>
<name>A0ABT0BTL3_9SPHN</name>
<dbReference type="SUPFAM" id="SSF51126">
    <property type="entry name" value="Pectin lyase-like"/>
    <property type="match status" value="1"/>
</dbReference>
<feature type="signal peptide" evidence="1">
    <location>
        <begin position="1"/>
        <end position="24"/>
    </location>
</feature>
<dbReference type="RefSeq" id="WP_243922857.1">
    <property type="nucleotide sequence ID" value="NZ_JALHLG010000029.1"/>
</dbReference>